<sequence length="227" mass="26362">MARKATLSQSDWKSIDAILLDMDGTLLDLSFDNRFWKTEVPSVYAKNKGMTLEESLEFLGRCYKDYSGTLNWYCTDFWAEKLGFDIIEHKTKLAHQVSVRPGTLEFLEKIHASSKDVYLVTNAHPETLRVKLEQTRIEQYFDKLYTSHQFHQPKESPSFWSQLEEDMAIPLSKCLFIDDTESILMQAQHSGVKHIAIIEQPDSSLPPKTYKELPSINYLDELLENFE</sequence>
<name>A0A318D3Y6_9GAMM</name>
<dbReference type="SUPFAM" id="SSF56784">
    <property type="entry name" value="HAD-like"/>
    <property type="match status" value="1"/>
</dbReference>
<dbReference type="GO" id="GO:0005829">
    <property type="term" value="C:cytosol"/>
    <property type="evidence" value="ECO:0007669"/>
    <property type="project" value="TreeGrafter"/>
</dbReference>
<dbReference type="SFLD" id="SFLDG01129">
    <property type="entry name" value="C1.5:_HAD__Beta-PGM__Phosphata"/>
    <property type="match status" value="1"/>
</dbReference>
<dbReference type="InterPro" id="IPR036412">
    <property type="entry name" value="HAD-like_sf"/>
</dbReference>
<dbReference type="EMBL" id="QICH01000001">
    <property type="protein sequence ID" value="PXF64026.1"/>
    <property type="molecule type" value="Genomic_DNA"/>
</dbReference>
<dbReference type="RefSeq" id="WP_110199640.1">
    <property type="nucleotide sequence ID" value="NZ_QICH01000001.1"/>
</dbReference>
<reference evidence="1 2" key="1">
    <citation type="submission" date="2018-05" db="EMBL/GenBank/DDBJ databases">
        <title>Kangiella spongicola genome sequence.</title>
        <authorList>
            <person name="Maclea K.S."/>
            <person name="Goen A.E."/>
            <person name="Kelley C."/>
            <person name="Underriner A."/>
            <person name="Silverwood T."/>
            <person name="Trachtenberg A.M."/>
        </authorList>
    </citation>
    <scope>NUCLEOTIDE SEQUENCE [LARGE SCALE GENOMIC DNA]</scope>
    <source>
        <strain evidence="1 2">ATCC BAA-2076</strain>
    </source>
</reference>
<dbReference type="GO" id="GO:0006281">
    <property type="term" value="P:DNA repair"/>
    <property type="evidence" value="ECO:0007669"/>
    <property type="project" value="TreeGrafter"/>
</dbReference>
<dbReference type="NCBIfam" id="NF011564">
    <property type="entry name" value="PRK14988.1"/>
    <property type="match status" value="1"/>
</dbReference>
<accession>A0A318D3Y6</accession>
<proteinExistence type="predicted"/>
<evidence type="ECO:0000313" key="2">
    <source>
        <dbReference type="Proteomes" id="UP000247689"/>
    </source>
</evidence>
<keyword evidence="2" id="KW-1185">Reference proteome</keyword>
<dbReference type="PANTHER" id="PTHR43434">
    <property type="entry name" value="PHOSPHOGLYCOLATE PHOSPHATASE"/>
    <property type="match status" value="1"/>
</dbReference>
<dbReference type="Proteomes" id="UP000247689">
    <property type="component" value="Unassembled WGS sequence"/>
</dbReference>
<dbReference type="CDD" id="cd01427">
    <property type="entry name" value="HAD_like"/>
    <property type="match status" value="1"/>
</dbReference>
<evidence type="ECO:0000313" key="1">
    <source>
        <dbReference type="EMBL" id="PXF64026.1"/>
    </source>
</evidence>
<dbReference type="InterPro" id="IPR006439">
    <property type="entry name" value="HAD-SF_hydro_IA"/>
</dbReference>
<dbReference type="Gene3D" id="3.40.50.1000">
    <property type="entry name" value="HAD superfamily/HAD-like"/>
    <property type="match status" value="1"/>
</dbReference>
<organism evidence="1 2">
    <name type="scientific">Kangiella spongicola</name>
    <dbReference type="NCBI Taxonomy" id="796379"/>
    <lineage>
        <taxon>Bacteria</taxon>
        <taxon>Pseudomonadati</taxon>
        <taxon>Pseudomonadota</taxon>
        <taxon>Gammaproteobacteria</taxon>
        <taxon>Kangiellales</taxon>
        <taxon>Kangiellaceae</taxon>
        <taxon>Kangiella</taxon>
    </lineage>
</organism>
<dbReference type="InterPro" id="IPR050155">
    <property type="entry name" value="HAD-like_hydrolase_sf"/>
</dbReference>
<dbReference type="OrthoDB" id="9773910at2"/>
<dbReference type="NCBIfam" id="TIGR01509">
    <property type="entry name" value="HAD-SF-IA-v3"/>
    <property type="match status" value="1"/>
</dbReference>
<dbReference type="GO" id="GO:0008967">
    <property type="term" value="F:phosphoglycolate phosphatase activity"/>
    <property type="evidence" value="ECO:0007669"/>
    <property type="project" value="TreeGrafter"/>
</dbReference>
<protein>
    <submittedName>
        <fullName evidence="1">GMP/IMP nucleotidase</fullName>
    </submittedName>
</protein>
<dbReference type="SFLD" id="SFLDS00003">
    <property type="entry name" value="Haloacid_Dehalogenase"/>
    <property type="match status" value="1"/>
</dbReference>
<comment type="caution">
    <text evidence="1">The sequence shown here is derived from an EMBL/GenBank/DDBJ whole genome shotgun (WGS) entry which is preliminary data.</text>
</comment>
<dbReference type="PANTHER" id="PTHR43434:SF3">
    <property type="entry name" value="GMP_IMP NUCLEOTIDASE YRFG"/>
    <property type="match status" value="1"/>
</dbReference>
<dbReference type="AlphaFoldDB" id="A0A318D3Y6"/>
<dbReference type="Pfam" id="PF00702">
    <property type="entry name" value="Hydrolase"/>
    <property type="match status" value="1"/>
</dbReference>
<gene>
    <name evidence="1" type="ORF">DL796_02465</name>
</gene>
<dbReference type="InterPro" id="IPR023214">
    <property type="entry name" value="HAD_sf"/>
</dbReference>